<organism evidence="1 2">
    <name type="scientific">Lentilactobacillus farraginis DSM 18382 = JCM 14108</name>
    <dbReference type="NCBI Taxonomy" id="1423743"/>
    <lineage>
        <taxon>Bacteria</taxon>
        <taxon>Bacillati</taxon>
        <taxon>Bacillota</taxon>
        <taxon>Bacilli</taxon>
        <taxon>Lactobacillales</taxon>
        <taxon>Lactobacillaceae</taxon>
        <taxon>Lentilactobacillus</taxon>
    </lineage>
</organism>
<dbReference type="EMBL" id="BAKI01000076">
    <property type="protein sequence ID" value="GAF38118.1"/>
    <property type="molecule type" value="Genomic_DNA"/>
</dbReference>
<proteinExistence type="predicted"/>
<sequence length="60" mass="6224">MELELAELDCDEVDEDDELVELDCDGVDVEPDPVVGVVVEAAGANGSLVLLPVEVGKAAN</sequence>
<evidence type="ECO:0000313" key="2">
    <source>
        <dbReference type="Proteomes" id="UP000019488"/>
    </source>
</evidence>
<protein>
    <submittedName>
        <fullName evidence="1">Uncharacterized protein</fullName>
    </submittedName>
</protein>
<dbReference type="RefSeq" id="WP_035181463.1">
    <property type="nucleotide sequence ID" value="NZ_BAKI01000076.1"/>
</dbReference>
<dbReference type="AlphaFoldDB" id="X0PCI3"/>
<accession>X0PCI3</accession>
<evidence type="ECO:0000313" key="1">
    <source>
        <dbReference type="EMBL" id="GAF38118.1"/>
    </source>
</evidence>
<reference evidence="1" key="1">
    <citation type="journal article" date="2014" name="Genome Announc.">
        <title>Draft Genome Sequences of Two Lactobacillus Strains, L. farraginis JCM 14108T and L. composti JCM 14202T, Isolated from Compost of Distilled Shochu Residue.</title>
        <authorList>
            <person name="Yuki M."/>
            <person name="Oshima K."/>
            <person name="Suda W."/>
            <person name="Kitahara M."/>
            <person name="Kitamura K."/>
            <person name="Iida T."/>
            <person name="Hattori M."/>
            <person name="Ohkuma M."/>
        </authorList>
    </citation>
    <scope>NUCLEOTIDE SEQUENCE [LARGE SCALE GENOMIC DNA]</scope>
    <source>
        <strain evidence="1">JCM 14108</strain>
    </source>
</reference>
<gene>
    <name evidence="1" type="ORF">JCM14108_3222</name>
</gene>
<comment type="caution">
    <text evidence="1">The sequence shown here is derived from an EMBL/GenBank/DDBJ whole genome shotgun (WGS) entry which is preliminary data.</text>
</comment>
<dbReference type="Proteomes" id="UP000019488">
    <property type="component" value="Unassembled WGS sequence"/>
</dbReference>
<name>X0PCI3_9LACO</name>